<feature type="signal peptide" evidence="4">
    <location>
        <begin position="1"/>
        <end position="26"/>
    </location>
</feature>
<dbReference type="InterPro" id="IPR002508">
    <property type="entry name" value="MurNAc-LAA_cat"/>
</dbReference>
<keyword evidence="3" id="KW-0378">Hydrolase</keyword>
<reference evidence="6 7" key="1">
    <citation type="submission" date="2019-12" db="EMBL/GenBank/DDBJ databases">
        <title>Strain KN286 was isolated from seawater, which was collected from Caroline Seamount in the tropical western Pacific.</title>
        <authorList>
            <person name="Wang Q."/>
        </authorList>
    </citation>
    <scope>NUCLEOTIDE SEQUENCE [LARGE SCALE GENOMIC DNA]</scope>
    <source>
        <strain evidence="6 7">KN286</strain>
    </source>
</reference>
<protein>
    <recommendedName>
        <fullName evidence="2">N-acetylmuramoyl-L-alanine amidase</fullName>
        <ecNumber evidence="2">3.5.1.28</ecNumber>
    </recommendedName>
</protein>
<feature type="chain" id="PRO_5025597453" description="N-acetylmuramoyl-L-alanine amidase" evidence="4">
    <location>
        <begin position="27"/>
        <end position="412"/>
    </location>
</feature>
<evidence type="ECO:0000256" key="4">
    <source>
        <dbReference type="SAM" id="SignalP"/>
    </source>
</evidence>
<evidence type="ECO:0000256" key="3">
    <source>
        <dbReference type="ARBA" id="ARBA00022801"/>
    </source>
</evidence>
<dbReference type="Proteomes" id="UP000436016">
    <property type="component" value="Unassembled WGS sequence"/>
</dbReference>
<keyword evidence="7" id="KW-1185">Reference proteome</keyword>
<comment type="caution">
    <text evidence="6">The sequence shown here is derived from an EMBL/GenBank/DDBJ whole genome shotgun (WGS) entry which is preliminary data.</text>
</comment>
<dbReference type="AlphaFoldDB" id="A0A6B0TW49"/>
<dbReference type="GO" id="GO:0030288">
    <property type="term" value="C:outer membrane-bounded periplasmic space"/>
    <property type="evidence" value="ECO:0007669"/>
    <property type="project" value="TreeGrafter"/>
</dbReference>
<evidence type="ECO:0000256" key="1">
    <source>
        <dbReference type="ARBA" id="ARBA00001561"/>
    </source>
</evidence>
<dbReference type="InterPro" id="IPR050695">
    <property type="entry name" value="N-acetylmuramoyl_amidase_3"/>
</dbReference>
<evidence type="ECO:0000313" key="6">
    <source>
        <dbReference type="EMBL" id="MXU65788.1"/>
    </source>
</evidence>
<feature type="domain" description="MurNAc-LAA" evidence="5">
    <location>
        <begin position="242"/>
        <end position="397"/>
    </location>
</feature>
<comment type="catalytic activity">
    <reaction evidence="1">
        <text>Hydrolyzes the link between N-acetylmuramoyl residues and L-amino acid residues in certain cell-wall glycopeptides.</text>
        <dbReference type="EC" id="3.5.1.28"/>
    </reaction>
</comment>
<dbReference type="Gene3D" id="2.60.40.3500">
    <property type="match status" value="1"/>
</dbReference>
<dbReference type="RefSeq" id="WP_160854579.1">
    <property type="nucleotide sequence ID" value="NZ_WUWG01000003.1"/>
</dbReference>
<proteinExistence type="predicted"/>
<dbReference type="GO" id="GO:0008745">
    <property type="term" value="F:N-acetylmuramoyl-L-alanine amidase activity"/>
    <property type="evidence" value="ECO:0007669"/>
    <property type="project" value="UniProtKB-EC"/>
</dbReference>
<evidence type="ECO:0000313" key="7">
    <source>
        <dbReference type="Proteomes" id="UP000436016"/>
    </source>
</evidence>
<dbReference type="EMBL" id="WUWG01000003">
    <property type="protein sequence ID" value="MXU65788.1"/>
    <property type="molecule type" value="Genomic_DNA"/>
</dbReference>
<dbReference type="GO" id="GO:0009253">
    <property type="term" value="P:peptidoglycan catabolic process"/>
    <property type="evidence" value="ECO:0007669"/>
    <property type="project" value="InterPro"/>
</dbReference>
<dbReference type="CDD" id="cd02696">
    <property type="entry name" value="MurNAc-LAA"/>
    <property type="match status" value="1"/>
</dbReference>
<dbReference type="PANTHER" id="PTHR30404:SF0">
    <property type="entry name" value="N-ACETYLMURAMOYL-L-ALANINE AMIDASE AMIC"/>
    <property type="match status" value="1"/>
</dbReference>
<dbReference type="EC" id="3.5.1.28" evidence="2"/>
<dbReference type="Pfam" id="PF01520">
    <property type="entry name" value="Amidase_3"/>
    <property type="match status" value="1"/>
</dbReference>
<gene>
    <name evidence="6" type="ORF">GSH16_10030</name>
</gene>
<accession>A0A6B0TW49</accession>
<name>A0A6B0TW49_9RHOB</name>
<evidence type="ECO:0000256" key="2">
    <source>
        <dbReference type="ARBA" id="ARBA00011901"/>
    </source>
</evidence>
<organism evidence="6 7">
    <name type="scientific">Oceanomicrobium pacificus</name>
    <dbReference type="NCBI Taxonomy" id="2692916"/>
    <lineage>
        <taxon>Bacteria</taxon>
        <taxon>Pseudomonadati</taxon>
        <taxon>Pseudomonadota</taxon>
        <taxon>Alphaproteobacteria</taxon>
        <taxon>Rhodobacterales</taxon>
        <taxon>Paracoccaceae</taxon>
        <taxon>Oceanomicrobium</taxon>
    </lineage>
</organism>
<dbReference type="PANTHER" id="PTHR30404">
    <property type="entry name" value="N-ACETYLMURAMOYL-L-ALANINE AMIDASE"/>
    <property type="match status" value="1"/>
</dbReference>
<sequence>MDRAVRAAALAAAVIFSVAGGSPARAQSDLRAVADVVPSRSGVEEHLGGDISLRLSLDRAVPFRVFTLDAPRRMVLDFREVDWSAMDPRLGEETDLISDLRYGIYRPGWSRAVIDLTRPMAVRSAILSPVGTAGAVDLDIRLTGTDAAGFAATAGHPGGGIWEEAVTLSRPERAEAGRARPLIAIDPGHGGIDPGAVRGEVTEKDVTLSMGRILAETLQRSGRYDVLLTRDADYFLTLSERVEMAREAGAIMFLSLHANTVEVGIARGATIFTLSEDPLDAESEELAALENRVDVLAGTAIDGTRDSLAQVLVDLARVETQARSEQFATDMVAALDPRIDLNRSKPKWSANFRVLRAPDMPSVLLEMGFLSDEIDRSKMLSVAWQEAVAEGIVAALDAWIVKDRKRAELARQ</sequence>
<dbReference type="SUPFAM" id="SSF53187">
    <property type="entry name" value="Zn-dependent exopeptidases"/>
    <property type="match status" value="1"/>
</dbReference>
<dbReference type="Gene3D" id="3.40.630.40">
    <property type="entry name" value="Zn-dependent exopeptidases"/>
    <property type="match status" value="1"/>
</dbReference>
<evidence type="ECO:0000259" key="5">
    <source>
        <dbReference type="SMART" id="SM00646"/>
    </source>
</evidence>
<dbReference type="SMART" id="SM00646">
    <property type="entry name" value="Ami_3"/>
    <property type="match status" value="1"/>
</dbReference>
<keyword evidence="4" id="KW-0732">Signal</keyword>